<dbReference type="AlphaFoldDB" id="A0A6A6RBX8"/>
<dbReference type="OrthoDB" id="4757095at2759"/>
<feature type="domain" description="DUF7730" evidence="2">
    <location>
        <begin position="60"/>
        <end position="283"/>
    </location>
</feature>
<name>A0A6A6RBX8_9PEZI</name>
<dbReference type="Pfam" id="PF24864">
    <property type="entry name" value="DUF7730"/>
    <property type="match status" value="1"/>
</dbReference>
<evidence type="ECO:0000259" key="2">
    <source>
        <dbReference type="Pfam" id="PF24864"/>
    </source>
</evidence>
<dbReference type="Proteomes" id="UP000799750">
    <property type="component" value="Unassembled WGS sequence"/>
</dbReference>
<keyword evidence="1" id="KW-1133">Transmembrane helix</keyword>
<organism evidence="3 4">
    <name type="scientific">Lophium mytilinum</name>
    <dbReference type="NCBI Taxonomy" id="390894"/>
    <lineage>
        <taxon>Eukaryota</taxon>
        <taxon>Fungi</taxon>
        <taxon>Dikarya</taxon>
        <taxon>Ascomycota</taxon>
        <taxon>Pezizomycotina</taxon>
        <taxon>Dothideomycetes</taxon>
        <taxon>Pleosporomycetidae</taxon>
        <taxon>Mytilinidiales</taxon>
        <taxon>Mytilinidiaceae</taxon>
        <taxon>Lophium</taxon>
    </lineage>
</organism>
<dbReference type="EMBL" id="MU004181">
    <property type="protein sequence ID" value="KAF2502071.1"/>
    <property type="molecule type" value="Genomic_DNA"/>
</dbReference>
<dbReference type="PANTHER" id="PTHR38790:SF9">
    <property type="entry name" value="F-BOX DOMAIN-CONTAINING PROTEIN"/>
    <property type="match status" value="1"/>
</dbReference>
<evidence type="ECO:0000313" key="4">
    <source>
        <dbReference type="Proteomes" id="UP000799750"/>
    </source>
</evidence>
<protein>
    <recommendedName>
        <fullName evidence="2">DUF7730 domain-containing protein</fullName>
    </recommendedName>
</protein>
<gene>
    <name evidence="3" type="ORF">BU16DRAFT_587215</name>
</gene>
<sequence length="295" mass="33957">MSLYKVFQLIVTFLCFPCLFLYQWPGQRRRYKAEDEEKETQLAVRAARRLPPRIGMPLHQSLSSLLQKLPLELRQEIYGYALGGSAIHVWGSAVIGAGGRECWSDADEPFCKCAQLLYLHKGVEKGRVSLWRISLLLTCRQIYTEAIESLYSSNTFCLNVKQGYRNTFPHIVTFALRVRRPVIRSISIRYTLNPEIEELPTTTRIIIVKDLRAIMSMWENVAALGGLRHLVVDFVIERDFSPVSRETVTQLYADREAEILEPLKALPTPLKSFRMRVPWESEEVLTLGGKAYYLE</sequence>
<accession>A0A6A6RBX8</accession>
<evidence type="ECO:0000256" key="1">
    <source>
        <dbReference type="SAM" id="Phobius"/>
    </source>
</evidence>
<keyword evidence="1" id="KW-0472">Membrane</keyword>
<dbReference type="PANTHER" id="PTHR38790">
    <property type="entry name" value="2EXR DOMAIN-CONTAINING PROTEIN-RELATED"/>
    <property type="match status" value="1"/>
</dbReference>
<reference evidence="3" key="1">
    <citation type="journal article" date="2020" name="Stud. Mycol.">
        <title>101 Dothideomycetes genomes: a test case for predicting lifestyles and emergence of pathogens.</title>
        <authorList>
            <person name="Haridas S."/>
            <person name="Albert R."/>
            <person name="Binder M."/>
            <person name="Bloem J."/>
            <person name="Labutti K."/>
            <person name="Salamov A."/>
            <person name="Andreopoulos B."/>
            <person name="Baker S."/>
            <person name="Barry K."/>
            <person name="Bills G."/>
            <person name="Bluhm B."/>
            <person name="Cannon C."/>
            <person name="Castanera R."/>
            <person name="Culley D."/>
            <person name="Daum C."/>
            <person name="Ezra D."/>
            <person name="Gonzalez J."/>
            <person name="Henrissat B."/>
            <person name="Kuo A."/>
            <person name="Liang C."/>
            <person name="Lipzen A."/>
            <person name="Lutzoni F."/>
            <person name="Magnuson J."/>
            <person name="Mondo S."/>
            <person name="Nolan M."/>
            <person name="Ohm R."/>
            <person name="Pangilinan J."/>
            <person name="Park H.-J."/>
            <person name="Ramirez L."/>
            <person name="Alfaro M."/>
            <person name="Sun H."/>
            <person name="Tritt A."/>
            <person name="Yoshinaga Y."/>
            <person name="Zwiers L.-H."/>
            <person name="Turgeon B."/>
            <person name="Goodwin S."/>
            <person name="Spatafora J."/>
            <person name="Crous P."/>
            <person name="Grigoriev I."/>
        </authorList>
    </citation>
    <scope>NUCLEOTIDE SEQUENCE</scope>
    <source>
        <strain evidence="3">CBS 269.34</strain>
    </source>
</reference>
<feature type="transmembrane region" description="Helical" evidence="1">
    <location>
        <begin position="6"/>
        <end position="24"/>
    </location>
</feature>
<dbReference type="InterPro" id="IPR056632">
    <property type="entry name" value="DUF7730"/>
</dbReference>
<proteinExistence type="predicted"/>
<keyword evidence="4" id="KW-1185">Reference proteome</keyword>
<evidence type="ECO:0000313" key="3">
    <source>
        <dbReference type="EMBL" id="KAF2502071.1"/>
    </source>
</evidence>
<keyword evidence="1" id="KW-0812">Transmembrane</keyword>